<evidence type="ECO:0000256" key="5">
    <source>
        <dbReference type="ARBA" id="ARBA00033074"/>
    </source>
</evidence>
<keyword evidence="9" id="KW-1185">Reference proteome</keyword>
<dbReference type="InterPro" id="IPR003481">
    <property type="entry name" value="FliD_N"/>
</dbReference>
<dbReference type="EMBL" id="JAQOMS010000002">
    <property type="protein sequence ID" value="MDC2888300.1"/>
    <property type="molecule type" value="Genomic_DNA"/>
</dbReference>
<gene>
    <name evidence="8" type="ORF">PN838_05275</name>
</gene>
<dbReference type="RefSeq" id="WP_272179958.1">
    <property type="nucleotide sequence ID" value="NZ_JAQOMS010000002.1"/>
</dbReference>
<keyword evidence="8" id="KW-0282">Flagellum</keyword>
<keyword evidence="8" id="KW-0969">Cilium</keyword>
<comment type="caution">
    <text evidence="8">The sequence shown here is derived from an EMBL/GenBank/DDBJ whole genome shotgun (WGS) entry which is preliminary data.</text>
</comment>
<reference evidence="8 9" key="1">
    <citation type="submission" date="2023-01" db="EMBL/GenBank/DDBJ databases">
        <title>Psychrosphaera sp. nov., isolated from marine algae.</title>
        <authorList>
            <person name="Bayburt H."/>
            <person name="Choi B.J."/>
            <person name="Kim J.M."/>
            <person name="Choi D.G."/>
            <person name="Jeon C.O."/>
        </authorList>
    </citation>
    <scope>NUCLEOTIDE SEQUENCE [LARGE SCALE GENOMIC DNA]</scope>
    <source>
        <strain evidence="8 9">G1-22</strain>
    </source>
</reference>
<proteinExistence type="inferred from homology"/>
<protein>
    <recommendedName>
        <fullName evidence="6">Filament cap protein</fullName>
    </recommendedName>
    <alternativeName>
        <fullName evidence="5">Flagellar cap protein</fullName>
    </alternativeName>
</protein>
<comment type="subcellular location">
    <subcellularLocation>
        <location evidence="1">Bacterial flagellum</location>
    </subcellularLocation>
</comment>
<feature type="domain" description="Flagellar hook-associated protein 2 N-terminal" evidence="7">
    <location>
        <begin position="11"/>
        <end position="93"/>
    </location>
</feature>
<keyword evidence="8" id="KW-0966">Cell projection</keyword>
<organism evidence="8 9">
    <name type="scientific">Psychrosphaera algicola</name>
    <dbReference type="NCBI Taxonomy" id="3023714"/>
    <lineage>
        <taxon>Bacteria</taxon>
        <taxon>Pseudomonadati</taxon>
        <taxon>Pseudomonadota</taxon>
        <taxon>Gammaproteobacteria</taxon>
        <taxon>Alteromonadales</taxon>
        <taxon>Pseudoalteromonadaceae</taxon>
        <taxon>Psychrosphaera</taxon>
    </lineage>
</organism>
<dbReference type="PANTHER" id="PTHR30288:SF0">
    <property type="entry name" value="FLAGELLAR HOOK-ASSOCIATED PROTEIN 2"/>
    <property type="match status" value="1"/>
</dbReference>
<keyword evidence="4" id="KW-0975">Bacterial flagellum</keyword>
<dbReference type="Proteomes" id="UP001528411">
    <property type="component" value="Unassembled WGS sequence"/>
</dbReference>
<dbReference type="Pfam" id="PF02465">
    <property type="entry name" value="FliD_N"/>
    <property type="match status" value="1"/>
</dbReference>
<comment type="similarity">
    <text evidence="2">Belongs to the FliD family.</text>
</comment>
<evidence type="ECO:0000259" key="7">
    <source>
        <dbReference type="Pfam" id="PF02465"/>
    </source>
</evidence>
<evidence type="ECO:0000256" key="6">
    <source>
        <dbReference type="ARBA" id="ARBA00033192"/>
    </source>
</evidence>
<evidence type="ECO:0000313" key="8">
    <source>
        <dbReference type="EMBL" id="MDC2888300.1"/>
    </source>
</evidence>
<accession>A0ABT5F9U4</accession>
<evidence type="ECO:0000256" key="4">
    <source>
        <dbReference type="ARBA" id="ARBA00023143"/>
    </source>
</evidence>
<evidence type="ECO:0000256" key="3">
    <source>
        <dbReference type="ARBA" id="ARBA00011255"/>
    </source>
</evidence>
<evidence type="ECO:0000313" key="9">
    <source>
        <dbReference type="Proteomes" id="UP001528411"/>
    </source>
</evidence>
<comment type="subunit">
    <text evidence="3">Homopentamer.</text>
</comment>
<dbReference type="InterPro" id="IPR040026">
    <property type="entry name" value="FliD"/>
</dbReference>
<sequence>MATITSTGIGSGLDVNSIVTELVAAERTPFDENYDYTLQTNSNKITAMGQLKSALATLEDSLFDLKLPTTFSQRNATSEATVFSVSAGSAASSRFV</sequence>
<dbReference type="PANTHER" id="PTHR30288">
    <property type="entry name" value="FLAGELLAR CAP/ASSEMBLY PROTEIN FLID"/>
    <property type="match status" value="1"/>
</dbReference>
<evidence type="ECO:0000256" key="2">
    <source>
        <dbReference type="ARBA" id="ARBA00009764"/>
    </source>
</evidence>
<evidence type="ECO:0000256" key="1">
    <source>
        <dbReference type="ARBA" id="ARBA00004365"/>
    </source>
</evidence>
<name>A0ABT5F9U4_9GAMM</name>